<feature type="transmembrane region" description="Helical" evidence="8">
    <location>
        <begin position="265"/>
        <end position="286"/>
    </location>
</feature>
<keyword evidence="10" id="KW-1185">Reference proteome</keyword>
<dbReference type="InterPro" id="IPR018584">
    <property type="entry name" value="GT87"/>
</dbReference>
<protein>
    <recommendedName>
        <fullName evidence="11">DUF2029 domain-containing protein</fullName>
    </recommendedName>
</protein>
<evidence type="ECO:0000256" key="5">
    <source>
        <dbReference type="ARBA" id="ARBA00022989"/>
    </source>
</evidence>
<sequence length="429" mass="46456">MVVHAVVAWLGWVLPNAAMGDVYLVYERWSAAWLNGGYVDPAIYGLTTVREYVGFVGINEPWVYPQLAIIPMLLTHALAWLVSYTPAWAILVTLADAAAFALLVGRGRSRGRVTAAWFWLAFILLLGPVGLYRLDGFTVPLVLAGCLWLVGRPWLGSALLSIAVWMKVWPAAILAGAVIAVRRRFALIGAALAVSAVTAGVVAVLGGASNMLGFVGDQAGRGLQIEAPISTPYLWRSVFMLPDSAVFYDPDMLTFQVSGPFLNEVIAIMTPLLALAVLSVAGLGAYKMLRKASFAALFPPLSLALALAFIVFNKVGSPQYMVWMIAPLVMGLVIDRRRWARPAVLGLVAALLTFIVYPLLYDGLMLTYPYALPTLALTLRNLAVVALFAWTMVILVRVPVRAPLEWPTLTRPSRARTASAPVPELVENA</sequence>
<dbReference type="AlphaFoldDB" id="A0A3Q9IYR8"/>
<evidence type="ECO:0000256" key="1">
    <source>
        <dbReference type="ARBA" id="ARBA00004651"/>
    </source>
</evidence>
<evidence type="ECO:0000256" key="8">
    <source>
        <dbReference type="SAM" id="Phobius"/>
    </source>
</evidence>
<feature type="transmembrane region" description="Helical" evidence="8">
    <location>
        <begin position="381"/>
        <end position="400"/>
    </location>
</feature>
<feature type="transmembrane region" description="Helical" evidence="8">
    <location>
        <begin position="154"/>
        <end position="178"/>
    </location>
</feature>
<reference evidence="9 10" key="1">
    <citation type="submission" date="2018-08" db="EMBL/GenBank/DDBJ databases">
        <title>Microbacterium lemovicicum sp. nov., a bacterium isolated from a natural uranium-rich soil.</title>
        <authorList>
            <person name="ORTET P."/>
        </authorList>
    </citation>
    <scope>NUCLEOTIDE SEQUENCE [LARGE SCALE GENOMIC DNA]</scope>
    <source>
        <strain evidence="9 10">Viu22</strain>
    </source>
</reference>
<dbReference type="GO" id="GO:0016758">
    <property type="term" value="F:hexosyltransferase activity"/>
    <property type="evidence" value="ECO:0007669"/>
    <property type="project" value="InterPro"/>
</dbReference>
<dbReference type="Pfam" id="PF09594">
    <property type="entry name" value="GT87"/>
    <property type="match status" value="1"/>
</dbReference>
<keyword evidence="6 8" id="KW-0472">Membrane</keyword>
<evidence type="ECO:0000313" key="9">
    <source>
        <dbReference type="EMBL" id="AZS36216.1"/>
    </source>
</evidence>
<accession>A0A3Q9IYR8</accession>
<feature type="transmembrane region" description="Helical" evidence="8">
    <location>
        <begin position="81"/>
        <end position="104"/>
    </location>
</feature>
<feature type="transmembrane region" description="Helical" evidence="8">
    <location>
        <begin position="185"/>
        <end position="208"/>
    </location>
</feature>
<evidence type="ECO:0000256" key="4">
    <source>
        <dbReference type="ARBA" id="ARBA00022692"/>
    </source>
</evidence>
<keyword evidence="2" id="KW-1003">Cell membrane</keyword>
<evidence type="ECO:0000256" key="7">
    <source>
        <dbReference type="ARBA" id="ARBA00024033"/>
    </source>
</evidence>
<dbReference type="EMBL" id="CP031423">
    <property type="protein sequence ID" value="AZS36216.1"/>
    <property type="molecule type" value="Genomic_DNA"/>
</dbReference>
<evidence type="ECO:0000256" key="6">
    <source>
        <dbReference type="ARBA" id="ARBA00023136"/>
    </source>
</evidence>
<feature type="transmembrane region" description="Helical" evidence="8">
    <location>
        <begin position="342"/>
        <end position="361"/>
    </location>
</feature>
<dbReference type="KEGG" id="mlv:CVS47_00816"/>
<evidence type="ECO:0008006" key="11">
    <source>
        <dbReference type="Google" id="ProtNLM"/>
    </source>
</evidence>
<dbReference type="Proteomes" id="UP000276888">
    <property type="component" value="Chromosome"/>
</dbReference>
<comment type="subcellular location">
    <subcellularLocation>
        <location evidence="1">Cell membrane</location>
        <topology evidence="1">Multi-pass membrane protein</topology>
    </subcellularLocation>
</comment>
<feature type="transmembrane region" description="Helical" evidence="8">
    <location>
        <begin position="318"/>
        <end position="335"/>
    </location>
</feature>
<organism evidence="9 10">
    <name type="scientific">Microbacterium lemovicicum</name>
    <dbReference type="NCBI Taxonomy" id="1072463"/>
    <lineage>
        <taxon>Bacteria</taxon>
        <taxon>Bacillati</taxon>
        <taxon>Actinomycetota</taxon>
        <taxon>Actinomycetes</taxon>
        <taxon>Micrococcales</taxon>
        <taxon>Microbacteriaceae</taxon>
        <taxon>Microbacterium</taxon>
    </lineage>
</organism>
<keyword evidence="5 8" id="KW-1133">Transmembrane helix</keyword>
<feature type="transmembrane region" description="Helical" evidence="8">
    <location>
        <begin position="293"/>
        <end position="312"/>
    </location>
</feature>
<gene>
    <name evidence="9" type="ORF">CVS47_00816</name>
</gene>
<comment type="similarity">
    <text evidence="7">Belongs to the glycosyltransferase 87 family.</text>
</comment>
<dbReference type="GO" id="GO:0005886">
    <property type="term" value="C:plasma membrane"/>
    <property type="evidence" value="ECO:0007669"/>
    <property type="project" value="UniProtKB-SubCell"/>
</dbReference>
<keyword evidence="4 8" id="KW-0812">Transmembrane</keyword>
<evidence type="ECO:0000256" key="3">
    <source>
        <dbReference type="ARBA" id="ARBA00022679"/>
    </source>
</evidence>
<keyword evidence="3" id="KW-0808">Transferase</keyword>
<evidence type="ECO:0000256" key="2">
    <source>
        <dbReference type="ARBA" id="ARBA00022475"/>
    </source>
</evidence>
<evidence type="ECO:0000313" key="10">
    <source>
        <dbReference type="Proteomes" id="UP000276888"/>
    </source>
</evidence>
<feature type="transmembrane region" description="Helical" evidence="8">
    <location>
        <begin position="116"/>
        <end position="134"/>
    </location>
</feature>
<name>A0A3Q9IYR8_9MICO</name>
<proteinExistence type="inferred from homology"/>